<gene>
    <name evidence="1" type="ORF">SMD27_04150</name>
</gene>
<dbReference type="SUPFAM" id="SSF53254">
    <property type="entry name" value="Phosphoglycerate mutase-like"/>
    <property type="match status" value="1"/>
</dbReference>
<dbReference type="Gene3D" id="3.40.50.1240">
    <property type="entry name" value="Phosphoglycerate mutase-like"/>
    <property type="match status" value="1"/>
</dbReference>
<protein>
    <submittedName>
        <fullName evidence="1">Histidine phosphatase family protein</fullName>
        <ecNumber evidence="1">3.1.3.-</ecNumber>
    </submittedName>
</protein>
<keyword evidence="1" id="KW-0378">Hydrolase</keyword>
<dbReference type="PANTHER" id="PTHR48100:SF59">
    <property type="entry name" value="ADENOSYLCOBALAMIN_ALPHA-RIBAZOLE PHOSPHATASE"/>
    <property type="match status" value="1"/>
</dbReference>
<organism evidence="1 2">
    <name type="scientific">Dongia soli</name>
    <dbReference type="NCBI Taxonomy" id="600628"/>
    <lineage>
        <taxon>Bacteria</taxon>
        <taxon>Pseudomonadati</taxon>
        <taxon>Pseudomonadota</taxon>
        <taxon>Alphaproteobacteria</taxon>
        <taxon>Rhodospirillales</taxon>
        <taxon>Dongiaceae</taxon>
        <taxon>Dongia</taxon>
    </lineage>
</organism>
<evidence type="ECO:0000313" key="2">
    <source>
        <dbReference type="Proteomes" id="UP001279642"/>
    </source>
</evidence>
<dbReference type="InterPro" id="IPR013078">
    <property type="entry name" value="His_Pase_superF_clade-1"/>
</dbReference>
<keyword evidence="2" id="KW-1185">Reference proteome</keyword>
<accession>A0ABU5E8E9</accession>
<dbReference type="EMBL" id="JAXCLW010000001">
    <property type="protein sequence ID" value="MDY0882024.1"/>
    <property type="molecule type" value="Genomic_DNA"/>
</dbReference>
<dbReference type="SMART" id="SM00855">
    <property type="entry name" value="PGAM"/>
    <property type="match status" value="1"/>
</dbReference>
<proteinExistence type="predicted"/>
<dbReference type="CDD" id="cd07067">
    <property type="entry name" value="HP_PGM_like"/>
    <property type="match status" value="1"/>
</dbReference>
<dbReference type="PANTHER" id="PTHR48100">
    <property type="entry name" value="BROAD-SPECIFICITY PHOSPHATASE YOR283W-RELATED"/>
    <property type="match status" value="1"/>
</dbReference>
<dbReference type="Proteomes" id="UP001279642">
    <property type="component" value="Unassembled WGS sequence"/>
</dbReference>
<dbReference type="InterPro" id="IPR050275">
    <property type="entry name" value="PGM_Phosphatase"/>
</dbReference>
<dbReference type="Pfam" id="PF00300">
    <property type="entry name" value="His_Phos_1"/>
    <property type="match status" value="1"/>
</dbReference>
<dbReference type="GO" id="GO:0016787">
    <property type="term" value="F:hydrolase activity"/>
    <property type="evidence" value="ECO:0007669"/>
    <property type="project" value="UniProtKB-KW"/>
</dbReference>
<evidence type="ECO:0000313" key="1">
    <source>
        <dbReference type="EMBL" id="MDY0882024.1"/>
    </source>
</evidence>
<dbReference type="RefSeq" id="WP_320507060.1">
    <property type="nucleotide sequence ID" value="NZ_JAXCLW010000001.1"/>
</dbReference>
<comment type="caution">
    <text evidence="1">The sequence shown here is derived from an EMBL/GenBank/DDBJ whole genome shotgun (WGS) entry which is preliminary data.</text>
</comment>
<name>A0ABU5E8E9_9PROT</name>
<dbReference type="InterPro" id="IPR029033">
    <property type="entry name" value="His_PPase_superfam"/>
</dbReference>
<reference evidence="1 2" key="1">
    <citation type="journal article" date="2016" name="Antonie Van Leeuwenhoek">
        <title>Dongia soli sp. nov., isolated from soil from Dokdo, Korea.</title>
        <authorList>
            <person name="Kim D.U."/>
            <person name="Lee H."/>
            <person name="Kim H."/>
            <person name="Kim S.G."/>
            <person name="Ka J.O."/>
        </authorList>
    </citation>
    <scope>NUCLEOTIDE SEQUENCE [LARGE SCALE GENOMIC DNA]</scope>
    <source>
        <strain evidence="1 2">D78</strain>
    </source>
</reference>
<sequence length="202" mass="22464">MTRLVMIRHAPTAWNRAKRLQGHSDIPLDEAGRGIAISWRPGAAAWTGWRLLSSPLRRASETAALLFPGKAIAVEPRLIEMSFGDWEGKTLAQLRGEKGAEVEEREVMGLDFHAPGGESPRQVQQRLQPLLAEIGRDGRDTVCIAHKAVLRALYAWAVDWDMRAKPPQKLQFGCAHLFDLDAVGRPALRQLNIPLSNRNIPT</sequence>
<dbReference type="EC" id="3.1.3.-" evidence="1"/>